<evidence type="ECO:0000313" key="3">
    <source>
        <dbReference type="EMBL" id="KAF2249749.1"/>
    </source>
</evidence>
<dbReference type="EMBL" id="ML987194">
    <property type="protein sequence ID" value="KAF2249749.1"/>
    <property type="molecule type" value="Genomic_DNA"/>
</dbReference>
<dbReference type="OrthoDB" id="3801165at2759"/>
<keyword evidence="4" id="KW-1185">Reference proteome</keyword>
<dbReference type="Proteomes" id="UP000800094">
    <property type="component" value="Unassembled WGS sequence"/>
</dbReference>
<evidence type="ECO:0000256" key="2">
    <source>
        <dbReference type="SAM" id="MobiDB-lite"/>
    </source>
</evidence>
<proteinExistence type="predicted"/>
<dbReference type="AlphaFoldDB" id="A0A6A6IHS6"/>
<evidence type="ECO:0000313" key="4">
    <source>
        <dbReference type="Proteomes" id="UP000800094"/>
    </source>
</evidence>
<protein>
    <submittedName>
        <fullName evidence="3">Uncharacterized protein</fullName>
    </submittedName>
</protein>
<reference evidence="3" key="1">
    <citation type="journal article" date="2020" name="Stud. Mycol.">
        <title>101 Dothideomycetes genomes: a test case for predicting lifestyles and emergence of pathogens.</title>
        <authorList>
            <person name="Haridas S."/>
            <person name="Albert R."/>
            <person name="Binder M."/>
            <person name="Bloem J."/>
            <person name="Labutti K."/>
            <person name="Salamov A."/>
            <person name="Andreopoulos B."/>
            <person name="Baker S."/>
            <person name="Barry K."/>
            <person name="Bills G."/>
            <person name="Bluhm B."/>
            <person name="Cannon C."/>
            <person name="Castanera R."/>
            <person name="Culley D."/>
            <person name="Daum C."/>
            <person name="Ezra D."/>
            <person name="Gonzalez J."/>
            <person name="Henrissat B."/>
            <person name="Kuo A."/>
            <person name="Liang C."/>
            <person name="Lipzen A."/>
            <person name="Lutzoni F."/>
            <person name="Magnuson J."/>
            <person name="Mondo S."/>
            <person name="Nolan M."/>
            <person name="Ohm R."/>
            <person name="Pangilinan J."/>
            <person name="Park H.-J."/>
            <person name="Ramirez L."/>
            <person name="Alfaro M."/>
            <person name="Sun H."/>
            <person name="Tritt A."/>
            <person name="Yoshinaga Y."/>
            <person name="Zwiers L.-H."/>
            <person name="Turgeon B."/>
            <person name="Goodwin S."/>
            <person name="Spatafora J."/>
            <person name="Crous P."/>
            <person name="Grigoriev I."/>
        </authorList>
    </citation>
    <scope>NUCLEOTIDE SEQUENCE</scope>
    <source>
        <strain evidence="3">CBS 122368</strain>
    </source>
</reference>
<feature type="coiled-coil region" evidence="1">
    <location>
        <begin position="278"/>
        <end position="305"/>
    </location>
</feature>
<evidence type="ECO:0000256" key="1">
    <source>
        <dbReference type="SAM" id="Coils"/>
    </source>
</evidence>
<dbReference type="GeneID" id="54588192"/>
<accession>A0A6A6IHS6</accession>
<sequence length="414" mass="47454">MAMPDGFEMVDCDMVEAAADGYAAVVASDARVHHEEEDGDANYVLAQHNYDIKLFKVGKFIPKPTLETLCFRPEEAFVTCVPADLQLGVLFGQYNRLAERSFTARPSLDRIEHILNRSMFYWGMDATHSFSRFFNQVRYNVALMAFAWASGFDSKYCKPYVQNFVQAYVRAWIENLVDKRDLKLNDFSEREQFLEIWAQGPYDLINFNSAQLKKMKIIYRKLMEVEIDHKLTVQPENFIAMCHNGDIDPETFEQYGPILAMRWLHAHQRSANVDQADYDMLQQQILAADRELEEKLAKLEQLQLRKLGIEVTPQARDTLDNVDWTSELLASLLSRVDQSLPHPSEIMQNKPGGDDVKTFWMDPNVIFTEVFKKQAEDGQNGGGQNSGENGQPEKSVGMDVLSNLLADLRLKRSE</sequence>
<organism evidence="3 4">
    <name type="scientific">Trematosphaeria pertusa</name>
    <dbReference type="NCBI Taxonomy" id="390896"/>
    <lineage>
        <taxon>Eukaryota</taxon>
        <taxon>Fungi</taxon>
        <taxon>Dikarya</taxon>
        <taxon>Ascomycota</taxon>
        <taxon>Pezizomycotina</taxon>
        <taxon>Dothideomycetes</taxon>
        <taxon>Pleosporomycetidae</taxon>
        <taxon>Pleosporales</taxon>
        <taxon>Massarineae</taxon>
        <taxon>Trematosphaeriaceae</taxon>
        <taxon>Trematosphaeria</taxon>
    </lineage>
</organism>
<feature type="region of interest" description="Disordered" evidence="2">
    <location>
        <begin position="376"/>
        <end position="398"/>
    </location>
</feature>
<gene>
    <name evidence="3" type="ORF">BU26DRAFT_593115</name>
</gene>
<dbReference type="RefSeq" id="XP_033684753.1">
    <property type="nucleotide sequence ID" value="XM_033834862.1"/>
</dbReference>
<name>A0A6A6IHS6_9PLEO</name>
<keyword evidence="1" id="KW-0175">Coiled coil</keyword>